<name>A0A9N7RMJ9_STRHE</name>
<evidence type="ECO:0000256" key="3">
    <source>
        <dbReference type="ARBA" id="ARBA00022471"/>
    </source>
</evidence>
<feature type="chain" id="PRO_5040547643" description="S-protein homolog" evidence="6">
    <location>
        <begin position="21"/>
        <end position="147"/>
    </location>
</feature>
<dbReference type="Proteomes" id="UP001153555">
    <property type="component" value="Unassembled WGS sequence"/>
</dbReference>
<comment type="similarity">
    <text evidence="2 6">Belongs to the plant self-incompatibility (S1) protein family.</text>
</comment>
<dbReference type="GO" id="GO:0060320">
    <property type="term" value="P:rejection of self pollen"/>
    <property type="evidence" value="ECO:0007669"/>
    <property type="project" value="UniProtKB-KW"/>
</dbReference>
<dbReference type="InterPro" id="IPR010264">
    <property type="entry name" value="Self-incomp_S1"/>
</dbReference>
<dbReference type="Pfam" id="PF05938">
    <property type="entry name" value="Self-incomp_S1"/>
    <property type="match status" value="1"/>
</dbReference>
<evidence type="ECO:0000256" key="1">
    <source>
        <dbReference type="ARBA" id="ARBA00004613"/>
    </source>
</evidence>
<evidence type="ECO:0000256" key="6">
    <source>
        <dbReference type="RuleBase" id="RU367044"/>
    </source>
</evidence>
<organism evidence="7 8">
    <name type="scientific">Striga hermonthica</name>
    <name type="common">Purple witchweed</name>
    <name type="synonym">Buchnera hermonthica</name>
    <dbReference type="NCBI Taxonomy" id="68872"/>
    <lineage>
        <taxon>Eukaryota</taxon>
        <taxon>Viridiplantae</taxon>
        <taxon>Streptophyta</taxon>
        <taxon>Embryophyta</taxon>
        <taxon>Tracheophyta</taxon>
        <taxon>Spermatophyta</taxon>
        <taxon>Magnoliopsida</taxon>
        <taxon>eudicotyledons</taxon>
        <taxon>Gunneridae</taxon>
        <taxon>Pentapetalae</taxon>
        <taxon>asterids</taxon>
        <taxon>lamiids</taxon>
        <taxon>Lamiales</taxon>
        <taxon>Orobanchaceae</taxon>
        <taxon>Buchnereae</taxon>
        <taxon>Striga</taxon>
    </lineage>
</organism>
<evidence type="ECO:0000256" key="4">
    <source>
        <dbReference type="ARBA" id="ARBA00022525"/>
    </source>
</evidence>
<comment type="caution">
    <text evidence="7">The sequence shown here is derived from an EMBL/GenBank/DDBJ whole genome shotgun (WGS) entry which is preliminary data.</text>
</comment>
<comment type="subcellular location">
    <subcellularLocation>
        <location evidence="1 6">Secreted</location>
    </subcellularLocation>
</comment>
<evidence type="ECO:0000256" key="2">
    <source>
        <dbReference type="ARBA" id="ARBA00005581"/>
    </source>
</evidence>
<evidence type="ECO:0000256" key="5">
    <source>
        <dbReference type="ARBA" id="ARBA00022729"/>
    </source>
</evidence>
<evidence type="ECO:0000313" key="8">
    <source>
        <dbReference type="Proteomes" id="UP001153555"/>
    </source>
</evidence>
<proteinExistence type="inferred from homology"/>
<evidence type="ECO:0000313" key="7">
    <source>
        <dbReference type="EMBL" id="CAA0833511.1"/>
    </source>
</evidence>
<reference evidence="7" key="1">
    <citation type="submission" date="2019-12" db="EMBL/GenBank/DDBJ databases">
        <authorList>
            <person name="Scholes J."/>
        </authorList>
    </citation>
    <scope>NUCLEOTIDE SEQUENCE</scope>
</reference>
<protein>
    <recommendedName>
        <fullName evidence="6">S-protein homolog</fullName>
    </recommendedName>
</protein>
<dbReference type="EMBL" id="CACSLK010027840">
    <property type="protein sequence ID" value="CAA0833511.1"/>
    <property type="molecule type" value="Genomic_DNA"/>
</dbReference>
<sequence length="147" mass="16836">MCHYWIKFLVISIVLLVAKASSTVPASSWKEPICVFGAERYVRVVNAIQPAASAQLWLHCASGNDEKGYHDLSAGQEFKFTYCPLPRSLYFCRLWWAQKTVAFIVSKTGWRSEYCTHNTCYWEARSDGIYHSADSNPQHGTKVYNWS</sequence>
<gene>
    <name evidence="7" type="ORF">SHERM_28770</name>
</gene>
<keyword evidence="3 6" id="KW-0713">Self-incompatibility</keyword>
<dbReference type="PANTHER" id="PTHR31232:SF61">
    <property type="entry name" value="S-PROTEIN HOMOLOG"/>
    <property type="match status" value="1"/>
</dbReference>
<keyword evidence="5 6" id="KW-0732">Signal</keyword>
<accession>A0A9N7RMJ9</accession>
<dbReference type="GO" id="GO:0005576">
    <property type="term" value="C:extracellular region"/>
    <property type="evidence" value="ECO:0007669"/>
    <property type="project" value="UniProtKB-SubCell"/>
</dbReference>
<dbReference type="AlphaFoldDB" id="A0A9N7RMJ9"/>
<dbReference type="PANTHER" id="PTHR31232">
    <property type="match status" value="1"/>
</dbReference>
<feature type="signal peptide" evidence="6">
    <location>
        <begin position="1"/>
        <end position="20"/>
    </location>
</feature>
<keyword evidence="4 6" id="KW-0964">Secreted</keyword>
<keyword evidence="8" id="KW-1185">Reference proteome</keyword>
<dbReference type="OrthoDB" id="1848419at2759"/>